<dbReference type="EMBL" id="GBXM01057159">
    <property type="protein sequence ID" value="JAH51418.1"/>
    <property type="molecule type" value="Transcribed_RNA"/>
</dbReference>
<accession>A0A0E9TFC6</accession>
<dbReference type="AlphaFoldDB" id="A0A0E9TFC6"/>
<organism evidence="1">
    <name type="scientific">Anguilla anguilla</name>
    <name type="common">European freshwater eel</name>
    <name type="synonym">Muraena anguilla</name>
    <dbReference type="NCBI Taxonomy" id="7936"/>
    <lineage>
        <taxon>Eukaryota</taxon>
        <taxon>Metazoa</taxon>
        <taxon>Chordata</taxon>
        <taxon>Craniata</taxon>
        <taxon>Vertebrata</taxon>
        <taxon>Euteleostomi</taxon>
        <taxon>Actinopterygii</taxon>
        <taxon>Neopterygii</taxon>
        <taxon>Teleostei</taxon>
        <taxon>Anguilliformes</taxon>
        <taxon>Anguillidae</taxon>
        <taxon>Anguilla</taxon>
    </lineage>
</organism>
<evidence type="ECO:0000313" key="1">
    <source>
        <dbReference type="EMBL" id="JAH51418.1"/>
    </source>
</evidence>
<reference evidence="1" key="1">
    <citation type="submission" date="2014-11" db="EMBL/GenBank/DDBJ databases">
        <authorList>
            <person name="Amaro Gonzalez C."/>
        </authorList>
    </citation>
    <scope>NUCLEOTIDE SEQUENCE</scope>
</reference>
<reference evidence="1" key="2">
    <citation type="journal article" date="2015" name="Fish Shellfish Immunol.">
        <title>Early steps in the European eel (Anguilla anguilla)-Vibrio vulnificus interaction in the gills: Role of the RtxA13 toxin.</title>
        <authorList>
            <person name="Callol A."/>
            <person name="Pajuelo D."/>
            <person name="Ebbesson L."/>
            <person name="Teles M."/>
            <person name="MacKenzie S."/>
            <person name="Amaro C."/>
        </authorList>
    </citation>
    <scope>NUCLEOTIDE SEQUENCE</scope>
</reference>
<protein>
    <submittedName>
        <fullName evidence="1">Uncharacterized protein</fullName>
    </submittedName>
</protein>
<proteinExistence type="predicted"/>
<name>A0A0E9TFC6_ANGAN</name>
<sequence length="35" mass="4039">MSSVLYGLKISWRFDQKEWTFVSPVIRAIATFFGG</sequence>